<dbReference type="InterPro" id="IPR011102">
    <property type="entry name" value="Sig_transdc_His_kinase_HWE"/>
</dbReference>
<dbReference type="InterPro" id="IPR035965">
    <property type="entry name" value="PAS-like_dom_sf"/>
</dbReference>
<evidence type="ECO:0000256" key="9">
    <source>
        <dbReference type="ARBA" id="ARBA00022741"/>
    </source>
</evidence>
<dbReference type="GO" id="GO:0005737">
    <property type="term" value="C:cytoplasm"/>
    <property type="evidence" value="ECO:0007669"/>
    <property type="project" value="InterPro"/>
</dbReference>
<evidence type="ECO:0000256" key="12">
    <source>
        <dbReference type="PROSITE-ProRule" id="PRU00050"/>
    </source>
</evidence>
<protein>
    <submittedName>
        <fullName evidence="17">PAS domain S-box protein</fullName>
    </submittedName>
</protein>
<dbReference type="InterPro" id="IPR035909">
    <property type="entry name" value="CheB_C"/>
</dbReference>
<gene>
    <name evidence="17" type="ORF">GRI42_10545</name>
</gene>
<dbReference type="Gene3D" id="3.30.565.10">
    <property type="entry name" value="Histidine kinase-like ATPase, C-terminal domain"/>
    <property type="match status" value="1"/>
</dbReference>
<comment type="caution">
    <text evidence="17">The sequence shown here is derived from an EMBL/GenBank/DDBJ whole genome shotgun (WGS) entry which is preliminary data.</text>
</comment>
<keyword evidence="18" id="KW-1185">Reference proteome</keyword>
<dbReference type="GO" id="GO:0004673">
    <property type="term" value="F:protein histidine kinase activity"/>
    <property type="evidence" value="ECO:0007669"/>
    <property type="project" value="UniProtKB-EC"/>
</dbReference>
<dbReference type="PROSITE" id="PS50113">
    <property type="entry name" value="PAC"/>
    <property type="match status" value="1"/>
</dbReference>
<evidence type="ECO:0000256" key="2">
    <source>
        <dbReference type="ARBA" id="ARBA00001541"/>
    </source>
</evidence>
<keyword evidence="4" id="KW-0489">Methyltransferase</keyword>
<feature type="domain" description="CheB-type methylesterase" evidence="15">
    <location>
        <begin position="5"/>
        <end position="194"/>
    </location>
</feature>
<dbReference type="PROSITE" id="PS50122">
    <property type="entry name" value="CHEB"/>
    <property type="match status" value="1"/>
</dbReference>
<dbReference type="InterPro" id="IPR000700">
    <property type="entry name" value="PAS-assoc_C"/>
</dbReference>
<dbReference type="InterPro" id="IPR000673">
    <property type="entry name" value="Sig_transdc_resp-reg_Me-estase"/>
</dbReference>
<dbReference type="InterPro" id="IPR036890">
    <property type="entry name" value="HATPase_C_sf"/>
</dbReference>
<dbReference type="Pfam" id="PF01339">
    <property type="entry name" value="CheB_methylest"/>
    <property type="match status" value="1"/>
</dbReference>
<feature type="domain" description="PAC" evidence="14">
    <location>
        <begin position="773"/>
        <end position="824"/>
    </location>
</feature>
<feature type="active site" evidence="12">
    <location>
        <position position="17"/>
    </location>
</feature>
<evidence type="ECO:0000256" key="6">
    <source>
        <dbReference type="ARBA" id="ARBA00022643"/>
    </source>
</evidence>
<name>A0A844Y122_9SPHN</name>
<keyword evidence="7" id="KW-0808">Transferase</keyword>
<dbReference type="PANTHER" id="PTHR24422:SF27">
    <property type="entry name" value="PROTEIN-GLUTAMATE O-METHYLTRANSFERASE"/>
    <property type="match status" value="1"/>
</dbReference>
<evidence type="ECO:0000256" key="5">
    <source>
        <dbReference type="ARBA" id="ARBA00022630"/>
    </source>
</evidence>
<dbReference type="GO" id="GO:0000156">
    <property type="term" value="F:phosphorelay response regulator activity"/>
    <property type="evidence" value="ECO:0007669"/>
    <property type="project" value="InterPro"/>
</dbReference>
<dbReference type="NCBIfam" id="TIGR00229">
    <property type="entry name" value="sensory_box"/>
    <property type="match status" value="1"/>
</dbReference>
<dbReference type="SUPFAM" id="SSF53335">
    <property type="entry name" value="S-adenosyl-L-methionine-dependent methyltransferases"/>
    <property type="match status" value="1"/>
</dbReference>
<keyword evidence="5" id="KW-0285">Flavoprotein</keyword>
<dbReference type="Gene3D" id="3.30.450.20">
    <property type="entry name" value="PAS domain"/>
    <property type="match status" value="2"/>
</dbReference>
<evidence type="ECO:0000256" key="3">
    <source>
        <dbReference type="ARBA" id="ARBA00022553"/>
    </source>
</evidence>
<dbReference type="OrthoDB" id="9816309at2"/>
<evidence type="ECO:0000256" key="11">
    <source>
        <dbReference type="ARBA" id="ARBA00022840"/>
    </source>
</evidence>
<keyword evidence="12" id="KW-0145">Chemotaxis</keyword>
<evidence type="ECO:0000256" key="4">
    <source>
        <dbReference type="ARBA" id="ARBA00022603"/>
    </source>
</evidence>
<evidence type="ECO:0000259" key="16">
    <source>
        <dbReference type="PROSITE" id="PS50123"/>
    </source>
</evidence>
<keyword evidence="8" id="KW-0949">S-adenosyl-L-methionine</keyword>
<dbReference type="Pfam" id="PF07536">
    <property type="entry name" value="HWE_HK"/>
    <property type="match status" value="1"/>
</dbReference>
<evidence type="ECO:0000259" key="15">
    <source>
        <dbReference type="PROSITE" id="PS50122"/>
    </source>
</evidence>
<dbReference type="Gene3D" id="3.40.50.180">
    <property type="entry name" value="Methylesterase CheB, C-terminal domain"/>
    <property type="match status" value="1"/>
</dbReference>
<keyword evidence="6" id="KW-0288">FMN</keyword>
<dbReference type="PANTHER" id="PTHR24422">
    <property type="entry name" value="CHEMOTAXIS PROTEIN METHYLTRANSFERASE"/>
    <property type="match status" value="1"/>
</dbReference>
<keyword evidence="12" id="KW-0378">Hydrolase</keyword>
<dbReference type="SMART" id="SM00091">
    <property type="entry name" value="PAS"/>
    <property type="match status" value="2"/>
</dbReference>
<evidence type="ECO:0000313" key="18">
    <source>
        <dbReference type="Proteomes" id="UP000444185"/>
    </source>
</evidence>
<dbReference type="CDD" id="cd16434">
    <property type="entry name" value="CheB-CheR_fusion"/>
    <property type="match status" value="1"/>
</dbReference>
<dbReference type="Pfam" id="PF01739">
    <property type="entry name" value="CheR"/>
    <property type="match status" value="1"/>
</dbReference>
<dbReference type="GO" id="GO:0005524">
    <property type="term" value="F:ATP binding"/>
    <property type="evidence" value="ECO:0007669"/>
    <property type="project" value="UniProtKB-KW"/>
</dbReference>
<dbReference type="GO" id="GO:0032259">
    <property type="term" value="P:methylation"/>
    <property type="evidence" value="ECO:0007669"/>
    <property type="project" value="UniProtKB-KW"/>
</dbReference>
<evidence type="ECO:0000256" key="7">
    <source>
        <dbReference type="ARBA" id="ARBA00022679"/>
    </source>
</evidence>
<organism evidence="17 18">
    <name type="scientific">Qipengyuania gaetbuli</name>
    <dbReference type="NCBI Taxonomy" id="266952"/>
    <lineage>
        <taxon>Bacteria</taxon>
        <taxon>Pseudomonadati</taxon>
        <taxon>Pseudomonadota</taxon>
        <taxon>Alphaproteobacteria</taxon>
        <taxon>Sphingomonadales</taxon>
        <taxon>Erythrobacteraceae</taxon>
        <taxon>Qipengyuania</taxon>
    </lineage>
</organism>
<keyword evidence="11" id="KW-0067">ATP-binding</keyword>
<dbReference type="InterPro" id="IPR036804">
    <property type="entry name" value="CheR_N_sf"/>
</dbReference>
<keyword evidence="3" id="KW-0597">Phosphoprotein</keyword>
<feature type="domain" description="CheR-type methyltransferase" evidence="16">
    <location>
        <begin position="198"/>
        <end position="470"/>
    </location>
</feature>
<keyword evidence="9" id="KW-0547">Nucleotide-binding</keyword>
<dbReference type="EMBL" id="WTYF01000004">
    <property type="protein sequence ID" value="MXO51741.1"/>
    <property type="molecule type" value="Genomic_DNA"/>
</dbReference>
<dbReference type="RefSeq" id="WP_160608447.1">
    <property type="nucleotide sequence ID" value="NZ_WTYF01000004.1"/>
</dbReference>
<keyword evidence="10" id="KW-0418">Kinase</keyword>
<comment type="catalytic activity">
    <reaction evidence="2">
        <text>L-glutamyl-[protein] + S-adenosyl-L-methionine = [protein]-L-glutamate 5-O-methyl ester + S-adenosyl-L-homocysteine</text>
        <dbReference type="Rhea" id="RHEA:24452"/>
        <dbReference type="Rhea" id="RHEA-COMP:10208"/>
        <dbReference type="Rhea" id="RHEA-COMP:10311"/>
        <dbReference type="ChEBI" id="CHEBI:29973"/>
        <dbReference type="ChEBI" id="CHEBI:57856"/>
        <dbReference type="ChEBI" id="CHEBI:59789"/>
        <dbReference type="ChEBI" id="CHEBI:82795"/>
        <dbReference type="EC" id="2.1.1.80"/>
    </reaction>
</comment>
<dbReference type="GO" id="GO:0008984">
    <property type="term" value="F:protein-glutamate methylesterase activity"/>
    <property type="evidence" value="ECO:0007669"/>
    <property type="project" value="InterPro"/>
</dbReference>
<proteinExistence type="predicted"/>
<dbReference type="GO" id="GO:0006935">
    <property type="term" value="P:chemotaxis"/>
    <property type="evidence" value="ECO:0007669"/>
    <property type="project" value="UniProtKB-UniRule"/>
</dbReference>
<dbReference type="PROSITE" id="PS50123">
    <property type="entry name" value="CHER"/>
    <property type="match status" value="1"/>
</dbReference>
<dbReference type="InterPro" id="IPR029063">
    <property type="entry name" value="SAM-dependent_MTases_sf"/>
</dbReference>
<sequence length="1134" mass="126957">MSEEKDSLPPVVAIGASAGGLEAIRELFAGNSGDTGMSFVVVQHLDPTHESLMAQLLERYTEMKVTQAEGGEALEPDHIYVIPPAHGLAIHDNTLELTEFADPRGQRRPIDDFFDSLAQDRQHKAACVILSGTGADGSRGLRAIKENGGLAVAQQPDTARYDGMPVSAIGTGLVDIVAPPSDMIGAIWEFFSRHSHDGLEDEAQEVADRLDELCEVLRETVGHDFSRYKRSTLVRRVARRMQVLSIEDAGQYIARMRSDDDECQALFQDLLINVTQFFRDANDFEALNALVISELVRKSRDGQELRVWVPGCSSGEEAYSIAMLFAEAMRRYEKRPYLQIFATDIDDKMLDIARSATYPVSALVDIPNEYQHRYVIGGTDTFSVTPQIRDLVRFSLHNVVRDPPFSKVDLISCRNLLIYFDEDLQRHVLPLFHFSLRDSGYLFLGTSEGIGRFEDLFETLNQGARLFRRRNVKSNYNLQMGRGQSPTYVRRRESSMAGGTAIQSGSAEVAALRRIAERYAPVTFLVDGEGTLLQKWGAAGRYLEFPDRLERTVHVPTLARPGLREIIGPMLRQVSEGQGRIIKRDLAISTEFGRITASVLVEPVAPGGYLIVIRETGALEPFTDEELDEFEVGDGQLQFLEEELQATRHRLRSTVEELETTNEELKSSNEEMMSMNEELQSTNEELTTVNDELKTKVDQVTVANADLKNFVDSTQLMVLVVDEKLNLRSFTDAVKAIFGIDERDLGRPIDQLPKSLAEDNFVALTRAAAEQGLTEEYRASSKDGSREYIIRAIPYRQIDGAIDGATLVFTDVTEALSMEQNLREERERLRLALEVAKIGVWEYEPTSDKTVLDKTERELLDLDEDEGNTMEPILARLPSEDRDRVNNALRRAMDGESDYDEVFALPLKDGGTRYLHGLGRRIMSSEGAKFIGVTYDITSERETLAQREILLREMNHRVKNLFAIIAAMVSISRREATDLDSFAEDLRDRIHALGRSHSLTSRQTDGPSVTLRELLDTVLAPSHNQQEMGFEGPDVEVPTSKLTSLALILHEWATNAAKHGGLRDQDGAVHVRWERDGENLRIDWEESSVVSENDTGVGFGTRLLEVTARQLSGTISGEVVDTGYRRTLTFPIDS</sequence>
<comment type="catalytic activity">
    <reaction evidence="1">
        <text>ATP + protein L-histidine = ADP + protein N-phospho-L-histidine.</text>
        <dbReference type="EC" id="2.7.13.3"/>
    </reaction>
</comment>
<dbReference type="SMART" id="SM00138">
    <property type="entry name" value="MeTrc"/>
    <property type="match status" value="1"/>
</dbReference>
<dbReference type="InterPro" id="IPR022642">
    <property type="entry name" value="CheR_C"/>
</dbReference>
<dbReference type="SUPFAM" id="SSF47757">
    <property type="entry name" value="Chemotaxis receptor methyltransferase CheR, N-terminal domain"/>
    <property type="match status" value="1"/>
</dbReference>
<evidence type="ECO:0000259" key="14">
    <source>
        <dbReference type="PROSITE" id="PS50113"/>
    </source>
</evidence>
<evidence type="ECO:0000256" key="13">
    <source>
        <dbReference type="SAM" id="Coils"/>
    </source>
</evidence>
<dbReference type="Gene3D" id="3.40.50.150">
    <property type="entry name" value="Vaccinia Virus protein VP39"/>
    <property type="match status" value="1"/>
</dbReference>
<dbReference type="PRINTS" id="PR00996">
    <property type="entry name" value="CHERMTFRASE"/>
</dbReference>
<dbReference type="SUPFAM" id="SSF55785">
    <property type="entry name" value="PYP-like sensor domain (PAS domain)"/>
    <property type="match status" value="2"/>
</dbReference>
<dbReference type="Proteomes" id="UP000444185">
    <property type="component" value="Unassembled WGS sequence"/>
</dbReference>
<accession>A0A844Y122</accession>
<dbReference type="Pfam" id="PF13596">
    <property type="entry name" value="PAS_10"/>
    <property type="match status" value="1"/>
</dbReference>
<feature type="active site" evidence="12">
    <location>
        <position position="136"/>
    </location>
</feature>
<evidence type="ECO:0000256" key="8">
    <source>
        <dbReference type="ARBA" id="ARBA00022691"/>
    </source>
</evidence>
<dbReference type="InterPro" id="IPR000780">
    <property type="entry name" value="CheR_MeTrfase"/>
</dbReference>
<evidence type="ECO:0000313" key="17">
    <source>
        <dbReference type="EMBL" id="MXO51741.1"/>
    </source>
</evidence>
<feature type="coiled-coil region" evidence="13">
    <location>
        <begin position="637"/>
        <end position="696"/>
    </location>
</feature>
<dbReference type="SMART" id="SM00911">
    <property type="entry name" value="HWE_HK"/>
    <property type="match status" value="1"/>
</dbReference>
<dbReference type="GO" id="GO:0008983">
    <property type="term" value="F:protein-glutamate O-methyltransferase activity"/>
    <property type="evidence" value="ECO:0007669"/>
    <property type="project" value="UniProtKB-EC"/>
</dbReference>
<dbReference type="InterPro" id="IPR000014">
    <property type="entry name" value="PAS"/>
</dbReference>
<dbReference type="SUPFAM" id="SSF52738">
    <property type="entry name" value="Methylesterase CheB, C-terminal domain"/>
    <property type="match status" value="1"/>
</dbReference>
<feature type="active site" evidence="12">
    <location>
        <position position="44"/>
    </location>
</feature>
<dbReference type="Pfam" id="PF03705">
    <property type="entry name" value="CheR_N"/>
    <property type="match status" value="1"/>
</dbReference>
<dbReference type="InterPro" id="IPR022641">
    <property type="entry name" value="CheR_N"/>
</dbReference>
<dbReference type="AlphaFoldDB" id="A0A844Y122"/>
<evidence type="ECO:0000256" key="1">
    <source>
        <dbReference type="ARBA" id="ARBA00000085"/>
    </source>
</evidence>
<dbReference type="InterPro" id="IPR050903">
    <property type="entry name" value="Bact_Chemotaxis_MeTrfase"/>
</dbReference>
<reference evidence="17 18" key="1">
    <citation type="submission" date="2019-12" db="EMBL/GenBank/DDBJ databases">
        <title>Genomic-based taxomic classification of the family Erythrobacteraceae.</title>
        <authorList>
            <person name="Xu L."/>
        </authorList>
    </citation>
    <scope>NUCLEOTIDE SEQUENCE [LARGE SCALE GENOMIC DNA]</scope>
    <source>
        <strain evidence="17 18">DSM 16225</strain>
    </source>
</reference>
<keyword evidence="13" id="KW-0175">Coiled coil</keyword>
<dbReference type="Gene3D" id="1.10.155.10">
    <property type="entry name" value="Chemotaxis receptor methyltransferase CheR, N-terminal domain"/>
    <property type="match status" value="1"/>
</dbReference>
<evidence type="ECO:0000256" key="10">
    <source>
        <dbReference type="ARBA" id="ARBA00022777"/>
    </source>
</evidence>